<dbReference type="SUPFAM" id="SSF53756">
    <property type="entry name" value="UDP-Glycosyltransferase/glycogen phosphorylase"/>
    <property type="match status" value="2"/>
</dbReference>
<organism evidence="4">
    <name type="scientific">Nakamurella sp. A5-74</name>
    <dbReference type="NCBI Taxonomy" id="3158264"/>
    <lineage>
        <taxon>Bacteria</taxon>
        <taxon>Bacillati</taxon>
        <taxon>Actinomycetota</taxon>
        <taxon>Actinomycetes</taxon>
        <taxon>Nakamurellales</taxon>
        <taxon>Nakamurellaceae</taxon>
        <taxon>Nakamurella</taxon>
    </lineage>
</organism>
<dbReference type="AlphaFoldDB" id="A0AAU8DMS0"/>
<evidence type="ECO:0000256" key="1">
    <source>
        <dbReference type="ARBA" id="ARBA00022679"/>
    </source>
</evidence>
<sequence length="1174" mass="123529">MTDATATQATATQAQTPSRWVIDGQVLQTEARLRGMGQYALELLVALGTRSDLAVTVVLTDALPDAAARASLAERAPGIEIAVLPLLLDDLAGASHRKRNLATWDTFLRTRTADGDPLGFLLLSPMQGTILPVMPSRVAGVIRWALVYDLIPLMFPELYLQHPVKQSEYERRLGNILVADGVLTISATVANDVVLGLGIDADRIASIDGAPIPHAVGRASVPGLRDAYVLMPTGNDVRKNNGRAVAAFREFAATDPDVQLVVTSDFTASQRAALAGDPADQVLFTGPVSGEQMNELYAGATAVLFPPVYEGLGLPVLEAVERRVPVACSDIPVFREITDGGVAWFDPESVPQMVQALRRVCGPDAQRPRLTEDQRGAVLRRFSWPEVAGRFVSCTSDLATALLPPDPTIPSTRLELVGPDPADDARAGRMLLDVVAEVSRQADTTVLVEAGGGDLVRRALGARELIRGTSPDDTRTQVHLLSSSPACALTLLHAMSVPGIAVVLDTDLSGPWRELEEVGLLSAGRIAGGELLHAQEPNGVHHLASVLATARWVVVFDEVRAGLLREACETFGVDQRKVICAPAPAPLLSHPELVRHERVSVEVRDELTTDARIATGRAAEDTDRAGSRIARAAIARLDRAEPVTAARVLRLGVVPATTGSAAELGLPDDVVLPAAEIAAALREPDRLDALAAAGSAQLPTHRPVVFAALLVELANTPTPTVEPGAGGVWDSAQDSAQDSMVRDPAAARSGATVPGGTDAGVSDAGATDAGTTDAGTTDAGTTDAGTTDAGATDAGTIDLTVVLESPQEGAPSVDRCGRMLVTELRELPAQVRLHPVQLRMPSVARSLPVIGRRHLALNLDRVVARYPVAIGQLLRADRVGDGAGFFHLADHVYAHLVGRLPAARTGVYCHDLDGFAPVLDPDERAHPLTRILARDALRGLAEAALVFHSTRTVGEQLTATGLIDPGRLVLAPLGAAAVFDVAADHAPDARRDAITGGHPYLLHVGSDIPRKRLDVLVETFARLLPTFPGLVLVQVGAATLPTSGASPRTNGLPTDAVLRPRDVDDALLASFYRGAQLVLVPSEAEGFGMPVVEALRCGSIVLASDLPVFREIAGDAILTAPVGDVEAFVATATTVLQDPSTAPSPAVRAAAAQPYTWRRHASSILDAYRRLHAG</sequence>
<feature type="domain" description="Glycosyl transferase family 1" evidence="3">
    <location>
        <begin position="238"/>
        <end position="361"/>
    </location>
</feature>
<dbReference type="PANTHER" id="PTHR46401:SF2">
    <property type="entry name" value="GLYCOSYLTRANSFERASE WBBK-RELATED"/>
    <property type="match status" value="1"/>
</dbReference>
<keyword evidence="1 4" id="KW-0808">Transferase</keyword>
<evidence type="ECO:0000256" key="2">
    <source>
        <dbReference type="SAM" id="MobiDB-lite"/>
    </source>
</evidence>
<dbReference type="Gene3D" id="3.40.50.2000">
    <property type="entry name" value="Glycogen Phosphorylase B"/>
    <property type="match status" value="4"/>
</dbReference>
<dbReference type="RefSeq" id="WP_353648271.1">
    <property type="nucleotide sequence ID" value="NZ_CP159218.1"/>
</dbReference>
<reference evidence="4" key="1">
    <citation type="submission" date="2024-05" db="EMBL/GenBank/DDBJ databases">
        <authorList>
            <person name="Cai S.Y."/>
            <person name="Jin L.M."/>
            <person name="Li H.R."/>
        </authorList>
    </citation>
    <scope>NUCLEOTIDE SEQUENCE</scope>
    <source>
        <strain evidence="4">A5-74</strain>
    </source>
</reference>
<dbReference type="PANTHER" id="PTHR46401">
    <property type="entry name" value="GLYCOSYLTRANSFERASE WBBK-RELATED"/>
    <property type="match status" value="1"/>
</dbReference>
<evidence type="ECO:0000259" key="3">
    <source>
        <dbReference type="Pfam" id="PF00534"/>
    </source>
</evidence>
<name>A0AAU8DMS0_9ACTN</name>
<evidence type="ECO:0000313" key="4">
    <source>
        <dbReference type="EMBL" id="XCG62656.1"/>
    </source>
</evidence>
<gene>
    <name evidence="4" type="ORF">ABLG96_15650</name>
</gene>
<dbReference type="EC" id="2.4.-.-" evidence="4"/>
<keyword evidence="4" id="KW-0328">Glycosyltransferase</keyword>
<dbReference type="InterPro" id="IPR001296">
    <property type="entry name" value="Glyco_trans_1"/>
</dbReference>
<feature type="region of interest" description="Disordered" evidence="2">
    <location>
        <begin position="718"/>
        <end position="791"/>
    </location>
</feature>
<dbReference type="Pfam" id="PF00534">
    <property type="entry name" value="Glycos_transf_1"/>
    <property type="match status" value="2"/>
</dbReference>
<protein>
    <submittedName>
        <fullName evidence="4">Glycosyltransferase</fullName>
        <ecNumber evidence="4">2.4.-.-</ecNumber>
    </submittedName>
</protein>
<feature type="compositionally biased region" description="Low complexity" evidence="2">
    <location>
        <begin position="755"/>
        <end position="791"/>
    </location>
</feature>
<accession>A0AAU8DMS0</accession>
<dbReference type="EMBL" id="CP159218">
    <property type="protein sequence ID" value="XCG62656.1"/>
    <property type="molecule type" value="Genomic_DNA"/>
</dbReference>
<proteinExistence type="predicted"/>
<dbReference type="GO" id="GO:0016757">
    <property type="term" value="F:glycosyltransferase activity"/>
    <property type="evidence" value="ECO:0007669"/>
    <property type="project" value="UniProtKB-KW"/>
</dbReference>
<dbReference type="CDD" id="cd03809">
    <property type="entry name" value="GT4_MtfB-like"/>
    <property type="match status" value="1"/>
</dbReference>
<feature type="domain" description="Glycosyl transferase family 1" evidence="3">
    <location>
        <begin position="994"/>
        <end position="1141"/>
    </location>
</feature>